<organism evidence="1 2">
    <name type="scientific">Canis lupus familiaris</name>
    <name type="common">Dog</name>
    <name type="synonym">Canis familiaris</name>
    <dbReference type="NCBI Taxonomy" id="9615"/>
    <lineage>
        <taxon>Eukaryota</taxon>
        <taxon>Metazoa</taxon>
        <taxon>Chordata</taxon>
        <taxon>Craniata</taxon>
        <taxon>Vertebrata</taxon>
        <taxon>Euteleostomi</taxon>
        <taxon>Mammalia</taxon>
        <taxon>Eutheria</taxon>
        <taxon>Laurasiatheria</taxon>
        <taxon>Carnivora</taxon>
        <taxon>Caniformia</taxon>
        <taxon>Canidae</taxon>
        <taxon>Canis</taxon>
    </lineage>
</organism>
<dbReference type="Ensembl" id="ENSCAFT00845018178.1">
    <property type="protein sequence ID" value="ENSCAFP00845014170.1"/>
    <property type="gene ID" value="ENSCAFG00845010338.1"/>
</dbReference>
<evidence type="ECO:0000313" key="2">
    <source>
        <dbReference type="Proteomes" id="UP000805418"/>
    </source>
</evidence>
<dbReference type="Proteomes" id="UP000805418">
    <property type="component" value="Chromosome 10"/>
</dbReference>
<accession>A0A8I3NAB5</accession>
<reference evidence="1" key="2">
    <citation type="submission" date="2025-08" db="UniProtKB">
        <authorList>
            <consortium name="Ensembl"/>
        </authorList>
    </citation>
    <scope>IDENTIFICATION</scope>
    <source>
        <strain evidence="1">Boxer</strain>
    </source>
</reference>
<reference evidence="1" key="3">
    <citation type="submission" date="2025-09" db="UniProtKB">
        <authorList>
            <consortium name="Ensembl"/>
        </authorList>
    </citation>
    <scope>IDENTIFICATION</scope>
    <source>
        <strain evidence="1">Boxer</strain>
    </source>
</reference>
<protein>
    <submittedName>
        <fullName evidence="1">Uncharacterized protein</fullName>
    </submittedName>
</protein>
<keyword evidence="2" id="KW-1185">Reference proteome</keyword>
<evidence type="ECO:0000313" key="1">
    <source>
        <dbReference type="Ensembl" id="ENSCAFP00845014170.1"/>
    </source>
</evidence>
<reference evidence="1" key="1">
    <citation type="submission" date="2020-03" db="EMBL/GenBank/DDBJ databases">
        <title>Long-read based genome assembly of a Labrador retriever dog.</title>
        <authorList>
            <person name="Eory L."/>
            <person name="Zhang W."/>
            <person name="Schoenebeck J."/>
        </authorList>
    </citation>
    <scope>NUCLEOTIDE SEQUENCE [LARGE SCALE GENOMIC DNA]</scope>
    <source>
        <strain evidence="1">Labrador retriever</strain>
    </source>
</reference>
<dbReference type="AlphaFoldDB" id="A0A8I3NAB5"/>
<dbReference type="OrthoDB" id="9806588at2759"/>
<name>A0A8I3NAB5_CANLF</name>
<proteinExistence type="predicted"/>
<dbReference type="GeneTree" id="ENSGT01150000289820"/>
<sequence length="105" mass="12006">MSNFLKNLHIVLQSGCNCLHSHQQCKRIPLSPHPHQHLLFPDWFTLAILTGGRWYLIVVLICISLMLSDVDHFFICLLAICRVSLQKCLFMSSVHFLIGLLVFGC</sequence>